<organism evidence="1 2">
    <name type="scientific">Dendrothele bispora (strain CBS 962.96)</name>
    <dbReference type="NCBI Taxonomy" id="1314807"/>
    <lineage>
        <taxon>Eukaryota</taxon>
        <taxon>Fungi</taxon>
        <taxon>Dikarya</taxon>
        <taxon>Basidiomycota</taxon>
        <taxon>Agaricomycotina</taxon>
        <taxon>Agaricomycetes</taxon>
        <taxon>Agaricomycetidae</taxon>
        <taxon>Agaricales</taxon>
        <taxon>Agaricales incertae sedis</taxon>
        <taxon>Dendrothele</taxon>
    </lineage>
</organism>
<keyword evidence="2" id="KW-1185">Reference proteome</keyword>
<accession>A0A4S8LU88</accession>
<evidence type="ECO:0000313" key="1">
    <source>
        <dbReference type="EMBL" id="THU92653.1"/>
    </source>
</evidence>
<name>A0A4S8LU88_DENBC</name>
<dbReference type="Proteomes" id="UP000297245">
    <property type="component" value="Unassembled WGS sequence"/>
</dbReference>
<evidence type="ECO:0000313" key="2">
    <source>
        <dbReference type="Proteomes" id="UP000297245"/>
    </source>
</evidence>
<proteinExistence type="predicted"/>
<dbReference type="OrthoDB" id="2685413at2759"/>
<gene>
    <name evidence="1" type="ORF">K435DRAFT_967610</name>
</gene>
<reference evidence="1 2" key="1">
    <citation type="journal article" date="2019" name="Nat. Ecol. Evol.">
        <title>Megaphylogeny resolves global patterns of mushroom evolution.</title>
        <authorList>
            <person name="Varga T."/>
            <person name="Krizsan K."/>
            <person name="Foldi C."/>
            <person name="Dima B."/>
            <person name="Sanchez-Garcia M."/>
            <person name="Sanchez-Ramirez S."/>
            <person name="Szollosi G.J."/>
            <person name="Szarkandi J.G."/>
            <person name="Papp V."/>
            <person name="Albert L."/>
            <person name="Andreopoulos W."/>
            <person name="Angelini C."/>
            <person name="Antonin V."/>
            <person name="Barry K.W."/>
            <person name="Bougher N.L."/>
            <person name="Buchanan P."/>
            <person name="Buyck B."/>
            <person name="Bense V."/>
            <person name="Catcheside P."/>
            <person name="Chovatia M."/>
            <person name="Cooper J."/>
            <person name="Damon W."/>
            <person name="Desjardin D."/>
            <person name="Finy P."/>
            <person name="Geml J."/>
            <person name="Haridas S."/>
            <person name="Hughes K."/>
            <person name="Justo A."/>
            <person name="Karasinski D."/>
            <person name="Kautmanova I."/>
            <person name="Kiss B."/>
            <person name="Kocsube S."/>
            <person name="Kotiranta H."/>
            <person name="LaButti K.M."/>
            <person name="Lechner B.E."/>
            <person name="Liimatainen K."/>
            <person name="Lipzen A."/>
            <person name="Lukacs Z."/>
            <person name="Mihaltcheva S."/>
            <person name="Morgado L.N."/>
            <person name="Niskanen T."/>
            <person name="Noordeloos M.E."/>
            <person name="Ohm R.A."/>
            <person name="Ortiz-Santana B."/>
            <person name="Ovrebo C."/>
            <person name="Racz N."/>
            <person name="Riley R."/>
            <person name="Savchenko A."/>
            <person name="Shiryaev A."/>
            <person name="Soop K."/>
            <person name="Spirin V."/>
            <person name="Szebenyi C."/>
            <person name="Tomsovsky M."/>
            <person name="Tulloss R.E."/>
            <person name="Uehling J."/>
            <person name="Grigoriev I.V."/>
            <person name="Vagvolgyi C."/>
            <person name="Papp T."/>
            <person name="Martin F.M."/>
            <person name="Miettinen O."/>
            <person name="Hibbett D.S."/>
            <person name="Nagy L.G."/>
        </authorList>
    </citation>
    <scope>NUCLEOTIDE SEQUENCE [LARGE SCALE GENOMIC DNA]</scope>
    <source>
        <strain evidence="1 2">CBS 962.96</strain>
    </source>
</reference>
<sequence length="264" mass="29668">MLSHPSLSSSSDPTSAPSVGSFLLPNRAHLQTLAIEDPSGAFPTTTSVTIRNLTYLKFLGQIPLVSSQLVPDLLQRGRHLESLNFTALIDSPLSPYFRSLANSSRRKTHRYLRRQLQWEDVRYLLPLLSIPVVMLKRNTTRTTVGFGTYEYVPVDVRTEVIVWTVVRRSPITPNALLDLGLAVDLFEKCANESPKTRVAYARSRLGQLHDILRTRLSTSGPTLLPLRTTIITLIFNLTITINDFMPGMDQLFAAIESYDKMNIE</sequence>
<protein>
    <submittedName>
        <fullName evidence="1">Uncharacterized protein</fullName>
    </submittedName>
</protein>
<dbReference type="EMBL" id="ML179272">
    <property type="protein sequence ID" value="THU92653.1"/>
    <property type="molecule type" value="Genomic_DNA"/>
</dbReference>
<dbReference type="AlphaFoldDB" id="A0A4S8LU88"/>